<gene>
    <name evidence="1" type="ORF">AUC71_10140</name>
</gene>
<comment type="caution">
    <text evidence="1">The sequence shown here is derived from an EMBL/GenBank/DDBJ whole genome shotgun (WGS) entry which is preliminary data.</text>
</comment>
<protein>
    <submittedName>
        <fullName evidence="1">Uncharacterized protein</fullName>
    </submittedName>
</protein>
<proteinExistence type="predicted"/>
<keyword evidence="2" id="KW-1185">Reference proteome</keyword>
<dbReference type="AlphaFoldDB" id="A0A1E3WE54"/>
<evidence type="ECO:0000313" key="1">
    <source>
        <dbReference type="EMBL" id="ODS03337.1"/>
    </source>
</evidence>
<dbReference type="Proteomes" id="UP000095042">
    <property type="component" value="Unassembled WGS sequence"/>
</dbReference>
<evidence type="ECO:0000313" key="2">
    <source>
        <dbReference type="Proteomes" id="UP000095042"/>
    </source>
</evidence>
<reference evidence="1 2" key="1">
    <citation type="journal article" date="2016" name="Environ. Microbiol.">
        <title>New Methyloceanibacter diversity from North Sea sediments includes methanotroph containing solely the soluble methane monooxygenase.</title>
        <authorList>
            <person name="Vekeman B."/>
            <person name="Kerckhof F.M."/>
            <person name="Cremers G."/>
            <person name="de Vos P."/>
            <person name="Vandamme P."/>
            <person name="Boon N."/>
            <person name="Op den Camp H.J."/>
            <person name="Heylen K."/>
        </authorList>
    </citation>
    <scope>NUCLEOTIDE SEQUENCE [LARGE SCALE GENOMIC DNA]</scope>
    <source>
        <strain evidence="1 2">R-67177</strain>
    </source>
</reference>
<dbReference type="EMBL" id="LPWD01000121">
    <property type="protein sequence ID" value="ODS03337.1"/>
    <property type="molecule type" value="Genomic_DNA"/>
</dbReference>
<accession>A0A1E3WE54</accession>
<name>A0A1E3WE54_9HYPH</name>
<sequence>MTEKRSVLFNSTGVKTMQKLPLSNCKSLLFALAVAGLALFAADMAVAKEKVRVAGLTWPGYGWWYIIKEKNLRPTWTSNTRQSRIRSKASA</sequence>
<organism evidence="1 2">
    <name type="scientific">Methyloceanibacter marginalis</name>
    <dbReference type="NCBI Taxonomy" id="1774971"/>
    <lineage>
        <taxon>Bacteria</taxon>
        <taxon>Pseudomonadati</taxon>
        <taxon>Pseudomonadota</taxon>
        <taxon>Alphaproteobacteria</taxon>
        <taxon>Hyphomicrobiales</taxon>
        <taxon>Hyphomicrobiaceae</taxon>
        <taxon>Methyloceanibacter</taxon>
    </lineage>
</organism>